<reference evidence="8" key="1">
    <citation type="journal article" date="2019" name="Int. J. Syst. Evol. Microbiol.">
        <title>The Global Catalogue of Microorganisms (GCM) 10K type strain sequencing project: providing services to taxonomists for standard genome sequencing and annotation.</title>
        <authorList>
            <consortium name="The Broad Institute Genomics Platform"/>
            <consortium name="The Broad Institute Genome Sequencing Center for Infectious Disease"/>
            <person name="Wu L."/>
            <person name="Ma J."/>
        </authorList>
    </citation>
    <scope>NUCLEOTIDE SEQUENCE [LARGE SCALE GENOMIC DNA]</scope>
    <source>
        <strain evidence="8">CGMCC 1.6960</strain>
    </source>
</reference>
<protein>
    <recommendedName>
        <fullName evidence="6">Integral membrane bound transporter domain-containing protein</fullName>
    </recommendedName>
</protein>
<comment type="caution">
    <text evidence="7">The sequence shown here is derived from an EMBL/GenBank/DDBJ whole genome shotgun (WGS) entry which is preliminary data.</text>
</comment>
<keyword evidence="2 5" id="KW-0812">Transmembrane</keyword>
<feature type="domain" description="Integral membrane bound transporter" evidence="6">
    <location>
        <begin position="27"/>
        <end position="156"/>
    </location>
</feature>
<feature type="transmembrane region" description="Helical" evidence="5">
    <location>
        <begin position="94"/>
        <end position="110"/>
    </location>
</feature>
<feature type="transmembrane region" description="Helical" evidence="5">
    <location>
        <begin position="23"/>
        <end position="56"/>
    </location>
</feature>
<keyword evidence="8" id="KW-1185">Reference proteome</keyword>
<keyword evidence="3 5" id="KW-1133">Transmembrane helix</keyword>
<evidence type="ECO:0000256" key="3">
    <source>
        <dbReference type="ARBA" id="ARBA00022989"/>
    </source>
</evidence>
<organism evidence="7 8">
    <name type="scientific">Agrococcus terreus</name>
    <dbReference type="NCBI Taxonomy" id="574649"/>
    <lineage>
        <taxon>Bacteria</taxon>
        <taxon>Bacillati</taxon>
        <taxon>Actinomycetota</taxon>
        <taxon>Actinomycetes</taxon>
        <taxon>Micrococcales</taxon>
        <taxon>Microbacteriaceae</taxon>
        <taxon>Agrococcus</taxon>
    </lineage>
</organism>
<evidence type="ECO:0000313" key="8">
    <source>
        <dbReference type="Proteomes" id="UP000626982"/>
    </source>
</evidence>
<evidence type="ECO:0000256" key="5">
    <source>
        <dbReference type="SAM" id="Phobius"/>
    </source>
</evidence>
<dbReference type="Proteomes" id="UP000626982">
    <property type="component" value="Unassembled WGS sequence"/>
</dbReference>
<proteinExistence type="predicted"/>
<gene>
    <name evidence="7" type="ORF">GCM10010968_16410</name>
</gene>
<name>A0ABQ2KJV4_9MICO</name>
<evidence type="ECO:0000256" key="4">
    <source>
        <dbReference type="ARBA" id="ARBA00023136"/>
    </source>
</evidence>
<dbReference type="EMBL" id="BMLM01000001">
    <property type="protein sequence ID" value="GGN84536.1"/>
    <property type="molecule type" value="Genomic_DNA"/>
</dbReference>
<sequence>MRWLGLLLTEQQASWLQVLKTSVAIVVAWFASQLLLGVPMPIFAAIAALLVVAPSVNQSVGKGLERSAGVLGGVVLAWLAGLVEAPLGLQGGELVVLVVVVAAVVLARLLRLAPMAANQVPISAMIMLALGAGAGPEYGLERIVETLIGALCALAVNVAIVPPVHHEPAERRLRELAHAIADAFDRVAGALAGETGDAARLLADARALRGRIAATRAAMDALEDSLRLNPRRRGLGERIERDERLLLALTILTNRVIGMSRTIADRAGALTVDSLAGEPIVERIGEESRRIAHEVRALVDRHAHADGRTTTMPALDGPLLTSPIVVPAPHPEHWVLVGALLEDLRQARESLEAGDEGV</sequence>
<evidence type="ECO:0000259" key="6">
    <source>
        <dbReference type="Pfam" id="PF13515"/>
    </source>
</evidence>
<accession>A0ABQ2KJV4</accession>
<dbReference type="InterPro" id="IPR049453">
    <property type="entry name" value="Memb_transporter_dom"/>
</dbReference>
<evidence type="ECO:0000256" key="1">
    <source>
        <dbReference type="ARBA" id="ARBA00004141"/>
    </source>
</evidence>
<evidence type="ECO:0000256" key="2">
    <source>
        <dbReference type="ARBA" id="ARBA00022692"/>
    </source>
</evidence>
<keyword evidence="4 5" id="KW-0472">Membrane</keyword>
<dbReference type="RefSeq" id="WP_188717682.1">
    <property type="nucleotide sequence ID" value="NZ_BAABBD010000002.1"/>
</dbReference>
<evidence type="ECO:0000313" key="7">
    <source>
        <dbReference type="EMBL" id="GGN84536.1"/>
    </source>
</evidence>
<feature type="transmembrane region" description="Helical" evidence="5">
    <location>
        <begin position="68"/>
        <end position="88"/>
    </location>
</feature>
<dbReference type="Pfam" id="PF13515">
    <property type="entry name" value="FUSC_2"/>
    <property type="match status" value="1"/>
</dbReference>
<comment type="subcellular location">
    <subcellularLocation>
        <location evidence="1">Membrane</location>
        <topology evidence="1">Multi-pass membrane protein</topology>
    </subcellularLocation>
</comment>